<proteinExistence type="predicted"/>
<keyword evidence="2" id="KW-1185">Reference proteome</keyword>
<accession>A0A2P5B185</accession>
<dbReference type="EMBL" id="JXTB01000389">
    <property type="protein sequence ID" value="PON42587.1"/>
    <property type="molecule type" value="Genomic_DNA"/>
</dbReference>
<sequence>FKGLKWSKGDLLGNIYDRSKYGRTIGSRILLLRTSYGRGRHGYASLAWTYR</sequence>
<feature type="non-terminal residue" evidence="1">
    <location>
        <position position="1"/>
    </location>
</feature>
<evidence type="ECO:0000313" key="2">
    <source>
        <dbReference type="Proteomes" id="UP000237105"/>
    </source>
</evidence>
<comment type="caution">
    <text evidence="1">The sequence shown here is derived from an EMBL/GenBank/DDBJ whole genome shotgun (WGS) entry which is preliminary data.</text>
</comment>
<evidence type="ECO:0000313" key="1">
    <source>
        <dbReference type="EMBL" id="PON42587.1"/>
    </source>
</evidence>
<gene>
    <name evidence="1" type="ORF">PanWU01x14_280870</name>
</gene>
<dbReference type="AlphaFoldDB" id="A0A2P5B185"/>
<dbReference type="Proteomes" id="UP000237105">
    <property type="component" value="Unassembled WGS sequence"/>
</dbReference>
<protein>
    <submittedName>
        <fullName evidence="1">Uncharacterized protein</fullName>
    </submittedName>
</protein>
<name>A0A2P5B185_PARAD</name>
<organism evidence="1 2">
    <name type="scientific">Parasponia andersonii</name>
    <name type="common">Sponia andersonii</name>
    <dbReference type="NCBI Taxonomy" id="3476"/>
    <lineage>
        <taxon>Eukaryota</taxon>
        <taxon>Viridiplantae</taxon>
        <taxon>Streptophyta</taxon>
        <taxon>Embryophyta</taxon>
        <taxon>Tracheophyta</taxon>
        <taxon>Spermatophyta</taxon>
        <taxon>Magnoliopsida</taxon>
        <taxon>eudicotyledons</taxon>
        <taxon>Gunneridae</taxon>
        <taxon>Pentapetalae</taxon>
        <taxon>rosids</taxon>
        <taxon>fabids</taxon>
        <taxon>Rosales</taxon>
        <taxon>Cannabaceae</taxon>
        <taxon>Parasponia</taxon>
    </lineage>
</organism>
<reference evidence="2" key="1">
    <citation type="submission" date="2016-06" db="EMBL/GenBank/DDBJ databases">
        <title>Parallel loss of symbiosis genes in relatives of nitrogen-fixing non-legume Parasponia.</title>
        <authorList>
            <person name="Van Velzen R."/>
            <person name="Holmer R."/>
            <person name="Bu F."/>
            <person name="Rutten L."/>
            <person name="Van Zeijl A."/>
            <person name="Liu W."/>
            <person name="Santuari L."/>
            <person name="Cao Q."/>
            <person name="Sharma T."/>
            <person name="Shen D."/>
            <person name="Roswanjaya Y."/>
            <person name="Wardhani T."/>
            <person name="Kalhor M.S."/>
            <person name="Jansen J."/>
            <person name="Van den Hoogen J."/>
            <person name="Gungor B."/>
            <person name="Hartog M."/>
            <person name="Hontelez J."/>
            <person name="Verver J."/>
            <person name="Yang W.-C."/>
            <person name="Schijlen E."/>
            <person name="Repin R."/>
            <person name="Schilthuizen M."/>
            <person name="Schranz E."/>
            <person name="Heidstra R."/>
            <person name="Miyata K."/>
            <person name="Fedorova E."/>
            <person name="Kohlen W."/>
            <person name="Bisseling T."/>
            <person name="Smit S."/>
            <person name="Geurts R."/>
        </authorList>
    </citation>
    <scope>NUCLEOTIDE SEQUENCE [LARGE SCALE GENOMIC DNA]</scope>
    <source>
        <strain evidence="2">cv. WU1-14</strain>
    </source>
</reference>